<evidence type="ECO:0000256" key="4">
    <source>
        <dbReference type="ARBA" id="ARBA00023125"/>
    </source>
</evidence>
<dbReference type="InterPro" id="IPR021858">
    <property type="entry name" value="Fun_TF"/>
</dbReference>
<keyword evidence="1" id="KW-0479">Metal-binding</keyword>
<evidence type="ECO:0000256" key="5">
    <source>
        <dbReference type="ARBA" id="ARBA00023163"/>
    </source>
</evidence>
<evidence type="ECO:0000256" key="2">
    <source>
        <dbReference type="ARBA" id="ARBA00022833"/>
    </source>
</evidence>
<dbReference type="PANTHER" id="PTHR36206:SF12">
    <property type="entry name" value="ASPERCRYPTIN BIOSYNTHESIS CLUSTER-SPECIFIC TRANSCRIPTION REGULATOR ATNN-RELATED"/>
    <property type="match status" value="1"/>
</dbReference>
<dbReference type="EMBL" id="MU842824">
    <property type="protein sequence ID" value="KAK2033227.1"/>
    <property type="molecule type" value="Genomic_DNA"/>
</dbReference>
<name>A0AAD9HRL6_9PEZI</name>
<gene>
    <name evidence="7" type="ORF">LX32DRAFT_581526</name>
</gene>
<dbReference type="InterPro" id="IPR052360">
    <property type="entry name" value="Transcr_Regulatory_Proteins"/>
</dbReference>
<evidence type="ECO:0000256" key="6">
    <source>
        <dbReference type="ARBA" id="ARBA00023242"/>
    </source>
</evidence>
<reference evidence="7" key="1">
    <citation type="submission" date="2021-06" db="EMBL/GenBank/DDBJ databases">
        <title>Comparative genomics, transcriptomics and evolutionary studies reveal genomic signatures of adaptation to plant cell wall in hemibiotrophic fungi.</title>
        <authorList>
            <consortium name="DOE Joint Genome Institute"/>
            <person name="Baroncelli R."/>
            <person name="Diaz J.F."/>
            <person name="Benocci T."/>
            <person name="Peng M."/>
            <person name="Battaglia E."/>
            <person name="Haridas S."/>
            <person name="Andreopoulos W."/>
            <person name="Labutti K."/>
            <person name="Pangilinan J."/>
            <person name="Floch G.L."/>
            <person name="Makela M.R."/>
            <person name="Henrissat B."/>
            <person name="Grigoriev I.V."/>
            <person name="Crouch J.A."/>
            <person name="De Vries R.P."/>
            <person name="Sukno S.A."/>
            <person name="Thon M.R."/>
        </authorList>
    </citation>
    <scope>NUCLEOTIDE SEQUENCE</scope>
    <source>
        <strain evidence="7">MAFF235873</strain>
    </source>
</reference>
<dbReference type="GO" id="GO:0046872">
    <property type="term" value="F:metal ion binding"/>
    <property type="evidence" value="ECO:0007669"/>
    <property type="project" value="UniProtKB-KW"/>
</dbReference>
<accession>A0AAD9HRL6</accession>
<keyword evidence="3" id="KW-0805">Transcription regulation</keyword>
<dbReference type="Proteomes" id="UP001232148">
    <property type="component" value="Unassembled WGS sequence"/>
</dbReference>
<sequence length="537" mass="60320">MPLDTAIPGTGVFSVDPTARKPKRARASAPKVRTGCLTWFRDKHKCDGYAEHLQPSRRPSPGCLMSSTRKRPVTSVTQLTPPMNWNISGTTLEKLMFHHVHRCTVPDFGLATPLAKIWSNYILPLGHYSDAIKHAVVALGVAHRAFLEDPFSDPDPSMSMVAFGDLAERHYRKAVTGTIEIMADPSPVNIRITLICCLVFVCFEIVRGQYDKAVAHLRAGSRVLESLHQAALASRNDPESLSAHDKRLAETVRNHFGQLCDITNMFTCMGMDASMLIETDVVPDLSFFTQPDEALGRRGEEPAAPFSSVFEARQSFHHVERIIDCCWHQTPSCGSHKPPSGSERSTNDAAWATANACFEAWSARFELFQRAVALPEKMDPAELHELKALRFSQRSWVVFNEQEGPCALKRSDMAELHRLVDMAEDIREDDERRPWRPKFALAADIVPSLAYVCAFCDNVDLERRIIDVLRRMRRREGMWDSQEMANLYETVLQAKLGNQWKDEYNWETLPNLARMMSSLSVSTPAGNNLGSTPLALL</sequence>
<evidence type="ECO:0000313" key="8">
    <source>
        <dbReference type="Proteomes" id="UP001232148"/>
    </source>
</evidence>
<dbReference type="PANTHER" id="PTHR36206">
    <property type="entry name" value="ASPERCRYPTIN BIOSYNTHESIS CLUSTER-SPECIFIC TRANSCRIPTION REGULATOR ATNN-RELATED"/>
    <property type="match status" value="1"/>
</dbReference>
<keyword evidence="4" id="KW-0238">DNA-binding</keyword>
<keyword evidence="6" id="KW-0539">Nucleus</keyword>
<protein>
    <submittedName>
        <fullName evidence="7">C6 zinc finger domain-containing protein</fullName>
    </submittedName>
</protein>
<keyword evidence="5" id="KW-0804">Transcription</keyword>
<comment type="caution">
    <text evidence="7">The sequence shown here is derived from an EMBL/GenBank/DDBJ whole genome shotgun (WGS) entry which is preliminary data.</text>
</comment>
<evidence type="ECO:0000256" key="1">
    <source>
        <dbReference type="ARBA" id="ARBA00022723"/>
    </source>
</evidence>
<dbReference type="Pfam" id="PF11951">
    <property type="entry name" value="Fungal_trans_2"/>
    <property type="match status" value="1"/>
</dbReference>
<dbReference type="GO" id="GO:0003677">
    <property type="term" value="F:DNA binding"/>
    <property type="evidence" value="ECO:0007669"/>
    <property type="project" value="UniProtKB-KW"/>
</dbReference>
<keyword evidence="8" id="KW-1185">Reference proteome</keyword>
<keyword evidence="2" id="KW-0862">Zinc</keyword>
<dbReference type="AlphaFoldDB" id="A0AAD9HRL6"/>
<evidence type="ECO:0000313" key="7">
    <source>
        <dbReference type="EMBL" id="KAK2033227.1"/>
    </source>
</evidence>
<organism evidence="7 8">
    <name type="scientific">Colletotrichum zoysiae</name>
    <dbReference type="NCBI Taxonomy" id="1216348"/>
    <lineage>
        <taxon>Eukaryota</taxon>
        <taxon>Fungi</taxon>
        <taxon>Dikarya</taxon>
        <taxon>Ascomycota</taxon>
        <taxon>Pezizomycotina</taxon>
        <taxon>Sordariomycetes</taxon>
        <taxon>Hypocreomycetidae</taxon>
        <taxon>Glomerellales</taxon>
        <taxon>Glomerellaceae</taxon>
        <taxon>Colletotrichum</taxon>
        <taxon>Colletotrichum graminicola species complex</taxon>
    </lineage>
</organism>
<proteinExistence type="predicted"/>
<evidence type="ECO:0000256" key="3">
    <source>
        <dbReference type="ARBA" id="ARBA00023015"/>
    </source>
</evidence>